<dbReference type="GO" id="GO:0003779">
    <property type="term" value="F:actin binding"/>
    <property type="evidence" value="ECO:0007669"/>
    <property type="project" value="InterPro"/>
</dbReference>
<keyword evidence="6" id="KW-0812">Transmembrane</keyword>
<dbReference type="OrthoDB" id="8195893at2759"/>
<keyword evidence="3" id="KW-0677">Repeat</keyword>
<dbReference type="GO" id="GO:0005112">
    <property type="term" value="F:Notch binding"/>
    <property type="evidence" value="ECO:0007669"/>
    <property type="project" value="TreeGrafter"/>
</dbReference>
<gene>
    <name evidence="9" type="ORF">DGYR_LOCUS2600</name>
</gene>
<dbReference type="PROSITE" id="PS50026">
    <property type="entry name" value="EGF_3"/>
    <property type="match status" value="2"/>
</dbReference>
<dbReference type="PANTHER" id="PTHR12916">
    <property type="entry name" value="CYTOCHROME C OXIDASE POLYPEPTIDE VIC-2"/>
    <property type="match status" value="1"/>
</dbReference>
<comment type="caution">
    <text evidence="9">The sequence shown here is derived from an EMBL/GenBank/DDBJ whole genome shotgun (WGS) entry which is preliminary data.</text>
</comment>
<dbReference type="GO" id="GO:0007219">
    <property type="term" value="P:Notch signaling pathway"/>
    <property type="evidence" value="ECO:0007669"/>
    <property type="project" value="TreeGrafter"/>
</dbReference>
<keyword evidence="1 4" id="KW-0245">EGF-like domain</keyword>
<sequence>MSIKNIIINFICIVMALNIPLIYGDAEGLSDFVSFTNKGPNDVIFIMDRSTSVENTLFYRNNRRLTETLIKNFMPVGNLSRIAAVTFGKDATNDFDYISPANNIQRPTKCELQDDFNKILFKSEDHFAKGFNISGALSLASDALKEGRQNRFNVTQLIVLMSDGDYNKEQDPKTIIEQLENDNVYVFVVGIGWWLEVGNMRTLATKDEYYGDIDQWMDFSESNNSFTYFKNTPTIYQPFITNSQLECNLLKSQTVNISEKIQNVQLQNCSQYSCKNGGKCMKTYDSVICVCPWGFDGVFCETEVNVCQYDTLCENGGICYIHENDRRKGFRCDCKTGTSGYKCSNVKKPSTTKQTEPTTKQTEPTTLKTTERPSNGPIVTEKTTVKDFPYGPVIGSLCGALLLLLIIGLIVIFIVIRRRRVKSGDDKPIIIKKEMMTGTDAIENGLYSNNKVPDKEDPTVPPMRQDSNLDENVYESLETVHTVSEAVYEYDVMYACMKNWQSYIDKLSEHGKIKKAALIKKDFTKQATSKNFLISISEIYQLIDLVENSYDEEAITIQGCEYKLNKGFNNFITGLATDQLTSFAIAQTKFFIVIAIAKYPDQEKNDLKEVEWIYNHVLEEGF</sequence>
<dbReference type="SUPFAM" id="SSF55770">
    <property type="entry name" value="Profilin (actin-binding protein)"/>
    <property type="match status" value="1"/>
</dbReference>
<dbReference type="SUPFAM" id="SSF53300">
    <property type="entry name" value="vWA-like"/>
    <property type="match status" value="1"/>
</dbReference>
<dbReference type="PROSITE" id="PS50234">
    <property type="entry name" value="VWFA"/>
    <property type="match status" value="1"/>
</dbReference>
<evidence type="ECO:0000313" key="9">
    <source>
        <dbReference type="EMBL" id="CAD5113644.1"/>
    </source>
</evidence>
<feature type="compositionally biased region" description="Low complexity" evidence="5">
    <location>
        <begin position="347"/>
        <end position="368"/>
    </location>
</feature>
<evidence type="ECO:0000259" key="7">
    <source>
        <dbReference type="PROSITE" id="PS50026"/>
    </source>
</evidence>
<feature type="domain" description="EGF-like" evidence="7">
    <location>
        <begin position="303"/>
        <end position="344"/>
    </location>
</feature>
<dbReference type="CDD" id="cd01450">
    <property type="entry name" value="vWFA_subfamily_ECM"/>
    <property type="match status" value="1"/>
</dbReference>
<dbReference type="PROSITE" id="PS00022">
    <property type="entry name" value="EGF_1"/>
    <property type="match status" value="2"/>
</dbReference>
<reference evidence="9 10" key="1">
    <citation type="submission" date="2020-08" db="EMBL/GenBank/DDBJ databases">
        <authorList>
            <person name="Hejnol A."/>
        </authorList>
    </citation>
    <scope>NUCLEOTIDE SEQUENCE [LARGE SCALE GENOMIC DNA]</scope>
</reference>
<evidence type="ECO:0000313" key="10">
    <source>
        <dbReference type="Proteomes" id="UP000549394"/>
    </source>
</evidence>
<dbReference type="InterPro" id="IPR002035">
    <property type="entry name" value="VWF_A"/>
</dbReference>
<feature type="transmembrane region" description="Helical" evidence="6">
    <location>
        <begin position="393"/>
        <end position="416"/>
    </location>
</feature>
<organism evidence="9 10">
    <name type="scientific">Dimorphilus gyrociliatus</name>
    <dbReference type="NCBI Taxonomy" id="2664684"/>
    <lineage>
        <taxon>Eukaryota</taxon>
        <taxon>Metazoa</taxon>
        <taxon>Spiralia</taxon>
        <taxon>Lophotrochozoa</taxon>
        <taxon>Annelida</taxon>
        <taxon>Polychaeta</taxon>
        <taxon>Polychaeta incertae sedis</taxon>
        <taxon>Dinophilidae</taxon>
        <taxon>Dimorphilus</taxon>
    </lineage>
</organism>
<dbReference type="Proteomes" id="UP000549394">
    <property type="component" value="Unassembled WGS sequence"/>
</dbReference>
<protein>
    <submittedName>
        <fullName evidence="9">DgyrCDS2806</fullName>
    </submittedName>
</protein>
<dbReference type="Gene3D" id="2.10.25.10">
    <property type="entry name" value="Laminin"/>
    <property type="match status" value="2"/>
</dbReference>
<dbReference type="InterPro" id="IPR000742">
    <property type="entry name" value="EGF"/>
</dbReference>
<dbReference type="Gene3D" id="3.40.50.410">
    <property type="entry name" value="von Willebrand factor, type A domain"/>
    <property type="match status" value="1"/>
</dbReference>
<keyword evidence="6" id="KW-1133">Transmembrane helix</keyword>
<dbReference type="SMART" id="SM00327">
    <property type="entry name" value="VWA"/>
    <property type="match status" value="1"/>
</dbReference>
<feature type="disulfide bond" evidence="4">
    <location>
        <begin position="334"/>
        <end position="343"/>
    </location>
</feature>
<keyword evidence="4" id="KW-1015">Disulfide bond</keyword>
<dbReference type="Pfam" id="PF00235">
    <property type="entry name" value="Profilin"/>
    <property type="match status" value="1"/>
</dbReference>
<dbReference type="Pfam" id="PF00092">
    <property type="entry name" value="VWA"/>
    <property type="match status" value="1"/>
</dbReference>
<name>A0A7I8VBC9_9ANNE</name>
<accession>A0A7I8VBC9</accession>
<dbReference type="SMART" id="SM00181">
    <property type="entry name" value="EGF"/>
    <property type="match status" value="2"/>
</dbReference>
<dbReference type="CDD" id="cd00053">
    <property type="entry name" value="EGF"/>
    <property type="match status" value="1"/>
</dbReference>
<proteinExistence type="predicted"/>
<evidence type="ECO:0000256" key="6">
    <source>
        <dbReference type="SAM" id="Phobius"/>
    </source>
</evidence>
<keyword evidence="2" id="KW-0732">Signal</keyword>
<dbReference type="EMBL" id="CAJFCJ010000004">
    <property type="protein sequence ID" value="CAD5113644.1"/>
    <property type="molecule type" value="Genomic_DNA"/>
</dbReference>
<comment type="caution">
    <text evidence="4">Lacks conserved residue(s) required for the propagation of feature annotation.</text>
</comment>
<dbReference type="InterPro" id="IPR036140">
    <property type="entry name" value="PFN_sf"/>
</dbReference>
<feature type="transmembrane region" description="Helical" evidence="6">
    <location>
        <begin position="7"/>
        <end position="24"/>
    </location>
</feature>
<evidence type="ECO:0000256" key="4">
    <source>
        <dbReference type="PROSITE-ProRule" id="PRU00076"/>
    </source>
</evidence>
<dbReference type="InterPro" id="IPR036465">
    <property type="entry name" value="vWFA_dom_sf"/>
</dbReference>
<keyword evidence="6" id="KW-0472">Membrane</keyword>
<dbReference type="InterPro" id="IPR048278">
    <property type="entry name" value="PFN"/>
</dbReference>
<evidence type="ECO:0000256" key="3">
    <source>
        <dbReference type="ARBA" id="ARBA00022737"/>
    </source>
</evidence>
<dbReference type="PANTHER" id="PTHR12916:SF4">
    <property type="entry name" value="UNINFLATABLE, ISOFORM C"/>
    <property type="match status" value="1"/>
</dbReference>
<dbReference type="AlphaFoldDB" id="A0A7I8VBC9"/>
<feature type="domain" description="VWFA" evidence="8">
    <location>
        <begin position="42"/>
        <end position="239"/>
    </location>
</feature>
<evidence type="ECO:0000256" key="2">
    <source>
        <dbReference type="ARBA" id="ARBA00022729"/>
    </source>
</evidence>
<evidence type="ECO:0000256" key="1">
    <source>
        <dbReference type="ARBA" id="ARBA00022536"/>
    </source>
</evidence>
<feature type="domain" description="EGF-like" evidence="7">
    <location>
        <begin position="265"/>
        <end position="301"/>
    </location>
</feature>
<evidence type="ECO:0000259" key="8">
    <source>
        <dbReference type="PROSITE" id="PS50234"/>
    </source>
</evidence>
<dbReference type="CDD" id="cd00054">
    <property type="entry name" value="EGF_CA"/>
    <property type="match status" value="1"/>
</dbReference>
<dbReference type="PROSITE" id="PS01186">
    <property type="entry name" value="EGF_2"/>
    <property type="match status" value="1"/>
</dbReference>
<dbReference type="SUPFAM" id="SSF57196">
    <property type="entry name" value="EGF/Laminin"/>
    <property type="match status" value="1"/>
</dbReference>
<evidence type="ECO:0000256" key="5">
    <source>
        <dbReference type="SAM" id="MobiDB-lite"/>
    </source>
</evidence>
<keyword evidence="10" id="KW-1185">Reference proteome</keyword>
<dbReference type="Gene3D" id="3.30.450.30">
    <property type="entry name" value="Dynein light chain 2a, cytoplasmic"/>
    <property type="match status" value="1"/>
</dbReference>
<feature type="disulfide bond" evidence="4">
    <location>
        <begin position="291"/>
        <end position="300"/>
    </location>
</feature>
<feature type="region of interest" description="Disordered" evidence="5">
    <location>
        <begin position="347"/>
        <end position="380"/>
    </location>
</feature>